<evidence type="ECO:0000313" key="1">
    <source>
        <dbReference type="Proteomes" id="UP000036681"/>
    </source>
</evidence>
<dbReference type="WBParaSite" id="ALUE_0000233901-mRNA-1">
    <property type="protein sequence ID" value="ALUE_0000233901-mRNA-1"/>
    <property type="gene ID" value="ALUE_0000233901"/>
</dbReference>
<protein>
    <submittedName>
        <fullName evidence="2">Uncharacterized protein</fullName>
    </submittedName>
</protein>
<sequence>MKVMLSVYQLAQNALQLTGTGVGILNQASEGKWFSMVAENVINVCSILVVVESFYHFIFRLSLALF</sequence>
<organism evidence="1 2">
    <name type="scientific">Ascaris lumbricoides</name>
    <name type="common">Giant roundworm</name>
    <dbReference type="NCBI Taxonomy" id="6252"/>
    <lineage>
        <taxon>Eukaryota</taxon>
        <taxon>Metazoa</taxon>
        <taxon>Ecdysozoa</taxon>
        <taxon>Nematoda</taxon>
        <taxon>Chromadorea</taxon>
        <taxon>Rhabditida</taxon>
        <taxon>Spirurina</taxon>
        <taxon>Ascaridomorpha</taxon>
        <taxon>Ascaridoidea</taxon>
        <taxon>Ascarididae</taxon>
        <taxon>Ascaris</taxon>
    </lineage>
</organism>
<dbReference type="AlphaFoldDB" id="A0A0M3HLE4"/>
<evidence type="ECO:0000313" key="2">
    <source>
        <dbReference type="WBParaSite" id="ALUE_0000233901-mRNA-1"/>
    </source>
</evidence>
<keyword evidence="1" id="KW-1185">Reference proteome</keyword>
<dbReference type="Proteomes" id="UP000036681">
    <property type="component" value="Unplaced"/>
</dbReference>
<name>A0A0M3HLE4_ASCLU</name>
<reference evidence="2" key="1">
    <citation type="submission" date="2017-02" db="UniProtKB">
        <authorList>
            <consortium name="WormBaseParasite"/>
        </authorList>
    </citation>
    <scope>IDENTIFICATION</scope>
</reference>
<proteinExistence type="predicted"/>
<accession>A0A0M3HLE4</accession>